<gene>
    <name evidence="3" type="ORF">BDV24DRAFT_170334</name>
</gene>
<feature type="region of interest" description="Disordered" evidence="1">
    <location>
        <begin position="99"/>
        <end position="152"/>
    </location>
</feature>
<evidence type="ECO:0000256" key="1">
    <source>
        <dbReference type="SAM" id="MobiDB-lite"/>
    </source>
</evidence>
<accession>A0A5N6XN47</accession>
<name>A0A5N6XN47_9EURO</name>
<feature type="compositionally biased region" description="Basic and acidic residues" evidence="1">
    <location>
        <begin position="128"/>
        <end position="140"/>
    </location>
</feature>
<proteinExistence type="predicted"/>
<evidence type="ECO:0000256" key="2">
    <source>
        <dbReference type="SAM" id="SignalP"/>
    </source>
</evidence>
<keyword evidence="2" id="KW-0732">Signal</keyword>
<evidence type="ECO:0000313" key="3">
    <source>
        <dbReference type="EMBL" id="KAE8334298.1"/>
    </source>
</evidence>
<feature type="signal peptide" evidence="2">
    <location>
        <begin position="1"/>
        <end position="17"/>
    </location>
</feature>
<sequence length="152" mass="16483">MYYLLLISPLLFQAVLAAPFESTLARRIISNQIDPPPQDRPWVPGKDEPGQGPYIKGTSYSPGVDLQFSVNGNSEFFRDKDGFGPFGGLIPPKEISPEIASWPGGRPDPSNEELAATGDTPITWVGKPNEDSLSVERPDLSDTELGGCELPK</sequence>
<dbReference type="AlphaFoldDB" id="A0A5N6XN47"/>
<protein>
    <submittedName>
        <fullName evidence="3">Uncharacterized protein</fullName>
    </submittedName>
</protein>
<organism evidence="3">
    <name type="scientific">Aspergillus arachidicola</name>
    <dbReference type="NCBI Taxonomy" id="656916"/>
    <lineage>
        <taxon>Eukaryota</taxon>
        <taxon>Fungi</taxon>
        <taxon>Dikarya</taxon>
        <taxon>Ascomycota</taxon>
        <taxon>Pezizomycotina</taxon>
        <taxon>Eurotiomycetes</taxon>
        <taxon>Eurotiomycetidae</taxon>
        <taxon>Eurotiales</taxon>
        <taxon>Aspergillaceae</taxon>
        <taxon>Aspergillus</taxon>
        <taxon>Aspergillus subgen. Circumdati</taxon>
    </lineage>
</organism>
<dbReference type="Proteomes" id="UP000325558">
    <property type="component" value="Unassembled WGS sequence"/>
</dbReference>
<dbReference type="EMBL" id="ML737306">
    <property type="protein sequence ID" value="KAE8334298.1"/>
    <property type="molecule type" value="Genomic_DNA"/>
</dbReference>
<feature type="chain" id="PRO_5025016140" evidence="2">
    <location>
        <begin position="18"/>
        <end position="152"/>
    </location>
</feature>
<reference evidence="3" key="1">
    <citation type="submission" date="2019-04" db="EMBL/GenBank/DDBJ databases">
        <title>Friends and foes A comparative genomics study of 23 Aspergillus species from section Flavi.</title>
        <authorList>
            <consortium name="DOE Joint Genome Institute"/>
            <person name="Kjaerbolling I."/>
            <person name="Vesth T."/>
            <person name="Frisvad J.C."/>
            <person name="Nybo J.L."/>
            <person name="Theobald S."/>
            <person name="Kildgaard S."/>
            <person name="Isbrandt T."/>
            <person name="Kuo A."/>
            <person name="Sato A."/>
            <person name="Lyhne E.K."/>
            <person name="Kogle M.E."/>
            <person name="Wiebenga A."/>
            <person name="Kun R.S."/>
            <person name="Lubbers R.J."/>
            <person name="Makela M.R."/>
            <person name="Barry K."/>
            <person name="Chovatia M."/>
            <person name="Clum A."/>
            <person name="Daum C."/>
            <person name="Haridas S."/>
            <person name="He G."/>
            <person name="LaButti K."/>
            <person name="Lipzen A."/>
            <person name="Mondo S."/>
            <person name="Riley R."/>
            <person name="Salamov A."/>
            <person name="Simmons B.A."/>
            <person name="Magnuson J.K."/>
            <person name="Henrissat B."/>
            <person name="Mortensen U.H."/>
            <person name="Larsen T.O."/>
            <person name="Devries R.P."/>
            <person name="Grigoriev I.V."/>
            <person name="Machida M."/>
            <person name="Baker S.E."/>
            <person name="Andersen M.R."/>
        </authorList>
    </citation>
    <scope>NUCLEOTIDE SEQUENCE</scope>
    <source>
        <strain evidence="3">CBS 117612</strain>
    </source>
</reference>
<feature type="region of interest" description="Disordered" evidence="1">
    <location>
        <begin position="31"/>
        <end position="52"/>
    </location>
</feature>